<organism evidence="1 2">
    <name type="scientific">Mycena maculata</name>
    <dbReference type="NCBI Taxonomy" id="230809"/>
    <lineage>
        <taxon>Eukaryota</taxon>
        <taxon>Fungi</taxon>
        <taxon>Dikarya</taxon>
        <taxon>Basidiomycota</taxon>
        <taxon>Agaricomycotina</taxon>
        <taxon>Agaricomycetes</taxon>
        <taxon>Agaricomycetidae</taxon>
        <taxon>Agaricales</taxon>
        <taxon>Marasmiineae</taxon>
        <taxon>Mycenaceae</taxon>
        <taxon>Mycena</taxon>
    </lineage>
</organism>
<protein>
    <submittedName>
        <fullName evidence="1">Uncharacterized protein</fullName>
    </submittedName>
</protein>
<comment type="caution">
    <text evidence="1">The sequence shown here is derived from an EMBL/GenBank/DDBJ whole genome shotgun (WGS) entry which is preliminary data.</text>
</comment>
<gene>
    <name evidence="1" type="ORF">DFH07DRAFT_767560</name>
</gene>
<dbReference type="AlphaFoldDB" id="A0AAD7NSY1"/>
<sequence length="238" mass="25105">MAPPPAPSPSAAAAEARIDSTPLAAPCALDAAPLTVLPAPLSYAAAAGARAVLPVPSLSTAAAEARADSIALVALRALDDAHLAGLRTLAPVDFLHALGIPNFHAAAHSSPCQVALVGHTQGEDPDIYWPPRHDDDATLPPLIGALPNGHPPPPRAFPDGELVQREWASIDPNALPYLHPMGPGPLRSKQELREGMETAFLHPAPVRRKVCLFYTPLHPVIDHLPLVSMFLPYSPRHE</sequence>
<keyword evidence="2" id="KW-1185">Reference proteome</keyword>
<name>A0AAD7NSY1_9AGAR</name>
<dbReference type="EMBL" id="JARJLG010000017">
    <property type="protein sequence ID" value="KAJ7773606.1"/>
    <property type="molecule type" value="Genomic_DNA"/>
</dbReference>
<accession>A0AAD7NSY1</accession>
<evidence type="ECO:0000313" key="2">
    <source>
        <dbReference type="Proteomes" id="UP001215280"/>
    </source>
</evidence>
<evidence type="ECO:0000313" key="1">
    <source>
        <dbReference type="EMBL" id="KAJ7773606.1"/>
    </source>
</evidence>
<reference evidence="1" key="1">
    <citation type="submission" date="2023-03" db="EMBL/GenBank/DDBJ databases">
        <title>Massive genome expansion in bonnet fungi (Mycena s.s.) driven by repeated elements and novel gene families across ecological guilds.</title>
        <authorList>
            <consortium name="Lawrence Berkeley National Laboratory"/>
            <person name="Harder C.B."/>
            <person name="Miyauchi S."/>
            <person name="Viragh M."/>
            <person name="Kuo A."/>
            <person name="Thoen E."/>
            <person name="Andreopoulos B."/>
            <person name="Lu D."/>
            <person name="Skrede I."/>
            <person name="Drula E."/>
            <person name="Henrissat B."/>
            <person name="Morin E."/>
            <person name="Kohler A."/>
            <person name="Barry K."/>
            <person name="LaButti K."/>
            <person name="Morin E."/>
            <person name="Salamov A."/>
            <person name="Lipzen A."/>
            <person name="Mereny Z."/>
            <person name="Hegedus B."/>
            <person name="Baldrian P."/>
            <person name="Stursova M."/>
            <person name="Weitz H."/>
            <person name="Taylor A."/>
            <person name="Grigoriev I.V."/>
            <person name="Nagy L.G."/>
            <person name="Martin F."/>
            <person name="Kauserud H."/>
        </authorList>
    </citation>
    <scope>NUCLEOTIDE SEQUENCE</scope>
    <source>
        <strain evidence="1">CBHHK188m</strain>
    </source>
</reference>
<dbReference type="Proteomes" id="UP001215280">
    <property type="component" value="Unassembled WGS sequence"/>
</dbReference>
<proteinExistence type="predicted"/>